<feature type="signal peptide" evidence="1">
    <location>
        <begin position="1"/>
        <end position="18"/>
    </location>
</feature>
<dbReference type="CTD" id="25353332"/>
<dbReference type="KEGG" id="nai:NECAME_13304"/>
<feature type="chain" id="PRO_5004826185" evidence="1">
    <location>
        <begin position="19"/>
        <end position="77"/>
    </location>
</feature>
<accession>W2SW10</accession>
<dbReference type="EMBL" id="KI660400">
    <property type="protein sequence ID" value="ETN73934.1"/>
    <property type="molecule type" value="Genomic_DNA"/>
</dbReference>
<reference evidence="3" key="1">
    <citation type="journal article" date="2014" name="Nat. Genet.">
        <title>Genome of the human hookworm Necator americanus.</title>
        <authorList>
            <person name="Tang Y.T."/>
            <person name="Gao X."/>
            <person name="Rosa B.A."/>
            <person name="Abubucker S."/>
            <person name="Hallsworth-Pepin K."/>
            <person name="Martin J."/>
            <person name="Tyagi R."/>
            <person name="Heizer E."/>
            <person name="Zhang X."/>
            <person name="Bhonagiri-Palsikar V."/>
            <person name="Minx P."/>
            <person name="Warren W.C."/>
            <person name="Wang Q."/>
            <person name="Zhan B."/>
            <person name="Hotez P.J."/>
            <person name="Sternberg P.W."/>
            <person name="Dougall A."/>
            <person name="Gaze S.T."/>
            <person name="Mulvenna J."/>
            <person name="Sotillo J."/>
            <person name="Ranganathan S."/>
            <person name="Rabelo E.M."/>
            <person name="Wilson R.K."/>
            <person name="Felgner P.L."/>
            <person name="Bethony J."/>
            <person name="Hawdon J.M."/>
            <person name="Gasser R.B."/>
            <person name="Loukas A."/>
            <person name="Mitreva M."/>
        </authorList>
    </citation>
    <scope>NUCLEOTIDE SEQUENCE [LARGE SCALE GENOMIC DNA]</scope>
</reference>
<name>W2SW10_NECAM</name>
<dbReference type="Proteomes" id="UP000053676">
    <property type="component" value="Unassembled WGS sequence"/>
</dbReference>
<keyword evidence="3" id="KW-1185">Reference proteome</keyword>
<evidence type="ECO:0000313" key="2">
    <source>
        <dbReference type="EMBL" id="ETN73934.1"/>
    </source>
</evidence>
<protein>
    <submittedName>
        <fullName evidence="2">Uncharacterized protein</fullName>
    </submittedName>
</protein>
<gene>
    <name evidence="2" type="ORF">NECAME_13304</name>
</gene>
<evidence type="ECO:0000313" key="3">
    <source>
        <dbReference type="Proteomes" id="UP000053676"/>
    </source>
</evidence>
<sequence>MKLLYICILLCLFTICSTVSLPSAYGGDENLSPESDARIRHKRQLVWRRRWRWWRGGYGRRWGGYGWRRLGGPIIWG</sequence>
<keyword evidence="1" id="KW-0732">Signal</keyword>
<evidence type="ECO:0000256" key="1">
    <source>
        <dbReference type="SAM" id="SignalP"/>
    </source>
</evidence>
<organism evidence="2 3">
    <name type="scientific">Necator americanus</name>
    <name type="common">Human hookworm</name>
    <dbReference type="NCBI Taxonomy" id="51031"/>
    <lineage>
        <taxon>Eukaryota</taxon>
        <taxon>Metazoa</taxon>
        <taxon>Ecdysozoa</taxon>
        <taxon>Nematoda</taxon>
        <taxon>Chromadorea</taxon>
        <taxon>Rhabditida</taxon>
        <taxon>Rhabditina</taxon>
        <taxon>Rhabditomorpha</taxon>
        <taxon>Strongyloidea</taxon>
        <taxon>Ancylostomatidae</taxon>
        <taxon>Bunostominae</taxon>
        <taxon>Necator</taxon>
    </lineage>
</organism>
<dbReference type="AlphaFoldDB" id="W2SW10"/>
<proteinExistence type="predicted"/>
<dbReference type="GeneID" id="25353332"/>